<evidence type="ECO:0000256" key="2">
    <source>
        <dbReference type="ARBA" id="ARBA00022884"/>
    </source>
</evidence>
<dbReference type="OrthoDB" id="10023235at2759"/>
<feature type="domain" description="RRM" evidence="5">
    <location>
        <begin position="106"/>
        <end position="183"/>
    </location>
</feature>
<gene>
    <name evidence="6" type="ORF">DILT_LOCUS4329</name>
</gene>
<dbReference type="InterPro" id="IPR012677">
    <property type="entry name" value="Nucleotide-bd_a/b_plait_sf"/>
</dbReference>
<sequence>MTLCDLHEYFSKFGLIIKIKIPKDKMGPKAIRCGFITFLETDSVRRVLVNQPHRLGGNRLIISMARDHDKRKKSTAGPCISESNQEGDDDSCSEHEMAGENAPPQLTIRVTIHNSKISESDLKAYFCQFGNVEKATITEHLATGGTRKLGFITFSDNSAFERGVLQAFHFLKGVPLHVQLGFQPAIVVVFFWLAANKLRVGKQSELDLSPYKIFVGDLPESTQDYDLYEHFSQFGIITEAFLLKGTEWHAPRRCGFILFRDTDAAKKALETQPHLLNGTQIFVSLARHTSMAESW</sequence>
<evidence type="ECO:0000256" key="3">
    <source>
        <dbReference type="PROSITE-ProRule" id="PRU00176"/>
    </source>
</evidence>
<evidence type="ECO:0000256" key="1">
    <source>
        <dbReference type="ARBA" id="ARBA00022737"/>
    </source>
</evidence>
<proteinExistence type="predicted"/>
<dbReference type="InterPro" id="IPR000504">
    <property type="entry name" value="RRM_dom"/>
</dbReference>
<keyword evidence="2 3" id="KW-0694">RNA-binding</keyword>
<dbReference type="CDD" id="cd00590">
    <property type="entry name" value="RRM_SF"/>
    <property type="match status" value="1"/>
</dbReference>
<feature type="region of interest" description="Disordered" evidence="4">
    <location>
        <begin position="66"/>
        <end position="99"/>
    </location>
</feature>
<dbReference type="PROSITE" id="PS50102">
    <property type="entry name" value="RRM"/>
    <property type="match status" value="3"/>
</dbReference>
<dbReference type="GO" id="GO:0006417">
    <property type="term" value="P:regulation of translation"/>
    <property type="evidence" value="ECO:0007669"/>
    <property type="project" value="TreeGrafter"/>
</dbReference>
<dbReference type="SUPFAM" id="SSF54928">
    <property type="entry name" value="RNA-binding domain, RBD"/>
    <property type="match status" value="2"/>
</dbReference>
<keyword evidence="1" id="KW-0677">Repeat</keyword>
<feature type="domain" description="RRM" evidence="5">
    <location>
        <begin position="1"/>
        <end position="67"/>
    </location>
</feature>
<accession>A0A3P6U2I9</accession>
<dbReference type="Pfam" id="PF00076">
    <property type="entry name" value="RRM_1"/>
    <property type="match status" value="3"/>
</dbReference>
<feature type="domain" description="RRM" evidence="5">
    <location>
        <begin position="211"/>
        <end position="288"/>
    </location>
</feature>
<dbReference type="SMART" id="SM00360">
    <property type="entry name" value="RRM"/>
    <property type="match status" value="3"/>
</dbReference>
<evidence type="ECO:0000256" key="4">
    <source>
        <dbReference type="SAM" id="MobiDB-lite"/>
    </source>
</evidence>
<keyword evidence="7" id="KW-1185">Reference proteome</keyword>
<protein>
    <recommendedName>
        <fullName evidence="5">RRM domain-containing protein</fullName>
    </recommendedName>
</protein>
<organism evidence="6 7">
    <name type="scientific">Dibothriocephalus latus</name>
    <name type="common">Fish tapeworm</name>
    <name type="synonym">Diphyllobothrium latum</name>
    <dbReference type="NCBI Taxonomy" id="60516"/>
    <lineage>
        <taxon>Eukaryota</taxon>
        <taxon>Metazoa</taxon>
        <taxon>Spiralia</taxon>
        <taxon>Lophotrochozoa</taxon>
        <taxon>Platyhelminthes</taxon>
        <taxon>Cestoda</taxon>
        <taxon>Eucestoda</taxon>
        <taxon>Diphyllobothriidea</taxon>
        <taxon>Diphyllobothriidae</taxon>
        <taxon>Dibothriocephalus</taxon>
    </lineage>
</organism>
<evidence type="ECO:0000313" key="6">
    <source>
        <dbReference type="EMBL" id="VDK89123.1"/>
    </source>
</evidence>
<name>A0A3P6U2I9_DIBLA</name>
<reference evidence="6 7" key="1">
    <citation type="submission" date="2018-11" db="EMBL/GenBank/DDBJ databases">
        <authorList>
            <consortium name="Pathogen Informatics"/>
        </authorList>
    </citation>
    <scope>NUCLEOTIDE SEQUENCE [LARGE SCALE GENOMIC DNA]</scope>
</reference>
<evidence type="ECO:0000313" key="7">
    <source>
        <dbReference type="Proteomes" id="UP000281553"/>
    </source>
</evidence>
<dbReference type="Gene3D" id="3.30.70.330">
    <property type="match status" value="3"/>
</dbReference>
<dbReference type="EMBL" id="UYRU01045276">
    <property type="protein sequence ID" value="VDK89123.1"/>
    <property type="molecule type" value="Genomic_DNA"/>
</dbReference>
<dbReference type="PANTHER" id="PTHR48032">
    <property type="entry name" value="RNA-BINDING PROTEIN MUSASHI HOMOLOG RBP6"/>
    <property type="match status" value="1"/>
</dbReference>
<dbReference type="GO" id="GO:0003729">
    <property type="term" value="F:mRNA binding"/>
    <property type="evidence" value="ECO:0007669"/>
    <property type="project" value="TreeGrafter"/>
</dbReference>
<evidence type="ECO:0000259" key="5">
    <source>
        <dbReference type="PROSITE" id="PS50102"/>
    </source>
</evidence>
<dbReference type="AlphaFoldDB" id="A0A3P6U2I9"/>
<dbReference type="PANTHER" id="PTHR48032:SF6">
    <property type="entry name" value="RNA-BINDING (RRM_RBD_RNP MOTIFS) FAMILY PROTEIN"/>
    <property type="match status" value="1"/>
</dbReference>
<dbReference type="Proteomes" id="UP000281553">
    <property type="component" value="Unassembled WGS sequence"/>
</dbReference>
<dbReference type="InterPro" id="IPR035979">
    <property type="entry name" value="RBD_domain_sf"/>
</dbReference>